<dbReference type="Proteomes" id="UP000016480">
    <property type="component" value="Unassembled WGS sequence"/>
</dbReference>
<organism evidence="1 2">
    <name type="scientific">Pseudoalteromonas rubra</name>
    <dbReference type="NCBI Taxonomy" id="43658"/>
    <lineage>
        <taxon>Bacteria</taxon>
        <taxon>Pseudomonadati</taxon>
        <taxon>Pseudomonadota</taxon>
        <taxon>Gammaproteobacteria</taxon>
        <taxon>Alteromonadales</taxon>
        <taxon>Pseudoalteromonadaceae</taxon>
        <taxon>Pseudoalteromonas</taxon>
    </lineage>
</organism>
<name>A0A8T0CD32_9GAMM</name>
<comment type="caution">
    <text evidence="1">The sequence shown here is derived from an EMBL/GenBank/DDBJ whole genome shotgun (WGS) entry which is preliminary data.</text>
</comment>
<protein>
    <submittedName>
        <fullName evidence="1">Uncharacterized protein</fullName>
    </submittedName>
</protein>
<gene>
    <name evidence="1" type="ORF">PRUB_a1621</name>
</gene>
<evidence type="ECO:0000313" key="2">
    <source>
        <dbReference type="Proteomes" id="UP000016480"/>
    </source>
</evidence>
<evidence type="ECO:0000313" key="1">
    <source>
        <dbReference type="EMBL" id="KAF7788613.1"/>
    </source>
</evidence>
<reference evidence="1 2" key="1">
    <citation type="journal article" date="2012" name="J. Bacteriol.">
        <title>Genome sequence of the cycloprodigiosin-producing bacterial strain Pseudoalteromonas rubra ATCC 29570(T).</title>
        <authorList>
            <person name="Xie B.B."/>
            <person name="Shu Y.L."/>
            <person name="Qin Q.L."/>
            <person name="Rong J.C."/>
            <person name="Zhang X.Y."/>
            <person name="Chen X.L."/>
            <person name="Zhou B.C."/>
            <person name="Zhang Y.Z."/>
        </authorList>
    </citation>
    <scope>NUCLEOTIDE SEQUENCE [LARGE SCALE GENOMIC DNA]</scope>
    <source>
        <strain evidence="1 2">DSM 6842</strain>
    </source>
</reference>
<accession>A0A8T0CD32</accession>
<dbReference type="EMBL" id="AHCD03000020">
    <property type="protein sequence ID" value="KAF7788613.1"/>
    <property type="molecule type" value="Genomic_DNA"/>
</dbReference>
<proteinExistence type="predicted"/>
<sequence length="228" mass="25993">MRAIEQGAIELCMVVLTKIKRNIISRQFYAAMLPPVSRSFFVMAIEKPFCRLYLHPMSYETFAKILRCLVPLLLLCTLLNMGSRDAVAADWQTQHVSMAVLSQAVSVDTEPDTNDLWHKATDTALIKHLSAPGSEVSHSQPASYPAQLPSQSRLTHPSYFLHPDQQPDYDLLYVFADPDLYRVSQQYIHQPLKRPWHQCASRMRTGLINDCQPANLTYRARLTYQLSA</sequence>
<dbReference type="AlphaFoldDB" id="A0A8T0CD32"/>